<keyword evidence="4" id="KW-1185">Reference proteome</keyword>
<dbReference type="Gene3D" id="2.120.10.30">
    <property type="entry name" value="TolB, C-terminal domain"/>
    <property type="match status" value="2"/>
</dbReference>
<gene>
    <name evidence="3" type="ORF">FZO89_00110</name>
</gene>
<evidence type="ECO:0000313" key="4">
    <source>
        <dbReference type="Proteomes" id="UP000324973"/>
    </source>
</evidence>
<dbReference type="InterPro" id="IPR011042">
    <property type="entry name" value="6-blade_b-propeller_TolB-like"/>
</dbReference>
<dbReference type="InterPro" id="IPR013766">
    <property type="entry name" value="Thioredoxin_domain"/>
</dbReference>
<dbReference type="Pfam" id="PF13905">
    <property type="entry name" value="Thioredoxin_8"/>
    <property type="match status" value="1"/>
</dbReference>
<dbReference type="PANTHER" id="PTHR46388:SF2">
    <property type="entry name" value="NHL REPEAT-CONTAINING PROTEIN 2"/>
    <property type="match status" value="1"/>
</dbReference>
<dbReference type="InterPro" id="IPR036249">
    <property type="entry name" value="Thioredoxin-like_sf"/>
</dbReference>
<dbReference type="Proteomes" id="UP000324973">
    <property type="component" value="Unassembled WGS sequence"/>
</dbReference>
<organism evidence="3 4">
    <name type="scientific">Luteimonas viscosa</name>
    <dbReference type="NCBI Taxonomy" id="1132694"/>
    <lineage>
        <taxon>Bacteria</taxon>
        <taxon>Pseudomonadati</taxon>
        <taxon>Pseudomonadota</taxon>
        <taxon>Gammaproteobacteria</taxon>
        <taxon>Lysobacterales</taxon>
        <taxon>Lysobacteraceae</taxon>
        <taxon>Luteimonas</taxon>
    </lineage>
</organism>
<dbReference type="SUPFAM" id="SSF101898">
    <property type="entry name" value="NHL repeat"/>
    <property type="match status" value="1"/>
</dbReference>
<feature type="domain" description="Thioredoxin" evidence="2">
    <location>
        <begin position="1"/>
        <end position="145"/>
    </location>
</feature>
<reference evidence="3 4" key="1">
    <citation type="submission" date="2019-08" db="EMBL/GenBank/DDBJ databases">
        <title>Luteimonas viscosus sp. nov., isolated from soil of a sunflower field.</title>
        <authorList>
            <person name="Jianli Z."/>
            <person name="Ying Z."/>
        </authorList>
    </citation>
    <scope>NUCLEOTIDE SEQUENCE [LARGE SCALE GENOMIC DNA]</scope>
    <source>
        <strain evidence="3 4">XBU10</strain>
    </source>
</reference>
<dbReference type="EMBL" id="VTFT01000001">
    <property type="protein sequence ID" value="TYT24811.1"/>
    <property type="molecule type" value="Genomic_DNA"/>
</dbReference>
<dbReference type="OrthoDB" id="9811352at2"/>
<dbReference type="Gene3D" id="3.40.30.10">
    <property type="entry name" value="Glutaredoxin"/>
    <property type="match status" value="1"/>
</dbReference>
<dbReference type="PROSITE" id="PS51352">
    <property type="entry name" value="THIOREDOXIN_2"/>
    <property type="match status" value="1"/>
</dbReference>
<accession>A0A5D4XLW1</accession>
<evidence type="ECO:0000259" key="2">
    <source>
        <dbReference type="PROSITE" id="PS51352"/>
    </source>
</evidence>
<comment type="caution">
    <text evidence="3">The sequence shown here is derived from an EMBL/GenBank/DDBJ whole genome shotgun (WGS) entry which is preliminary data.</text>
</comment>
<name>A0A5D4XLW1_9GAMM</name>
<proteinExistence type="predicted"/>
<sequence length="474" mass="50755">MDATTAPEFPPSVEWLNLLAPLRIAQLRGKVCALVFVNAGSAWCQHRLSDLARLRARHGERVNVVAVHVPKFDSERDGRRIGKRLNRQRYDFPIGHDPDWTLWQHYGIEAWPTVVLIDGEGRIRDRIVGDGPIRELDARVSALAGELVPTLPNADPIEMRRGGEPPLPLRFPTGLVVSGNYLYVADSEHHRVLECDHAGRVLRQFGSGGPGFIDGPMELAAFNRPHGMCVWRDALYIADSGNHAVRRVELRSGDIDTICGAGRAGTPAEGAIRDPRAVALDQPRAVALSGSALFIATAGDNRLWKYDLGAPGLQLVAGSGKLAVVDGKGLGASFAEPVSLAAVQQVLYVCDAAGSAIRSVNVRSGAVSTLVGVDQWQYGNADGVRTEARLQQPLAIALDPDSPQLWIADSGNDALRCLRLGGGEVSTAELPQRLHGSAGLAAGAGAVWIADTDAHAVLRFDPRTGALRHVPIGE</sequence>
<dbReference type="Pfam" id="PF01436">
    <property type="entry name" value="NHL"/>
    <property type="match status" value="2"/>
</dbReference>
<evidence type="ECO:0000256" key="1">
    <source>
        <dbReference type="ARBA" id="ARBA00022737"/>
    </source>
</evidence>
<dbReference type="SUPFAM" id="SSF52833">
    <property type="entry name" value="Thioredoxin-like"/>
    <property type="match status" value="1"/>
</dbReference>
<dbReference type="PANTHER" id="PTHR46388">
    <property type="entry name" value="NHL REPEAT-CONTAINING PROTEIN 2"/>
    <property type="match status" value="1"/>
</dbReference>
<dbReference type="InterPro" id="IPR001258">
    <property type="entry name" value="NHL_repeat"/>
</dbReference>
<keyword evidence="1" id="KW-0677">Repeat</keyword>
<evidence type="ECO:0000313" key="3">
    <source>
        <dbReference type="EMBL" id="TYT24811.1"/>
    </source>
</evidence>
<dbReference type="AlphaFoldDB" id="A0A5D4XLW1"/>
<dbReference type="RefSeq" id="WP_149101361.1">
    <property type="nucleotide sequence ID" value="NZ_VTFT01000001.1"/>
</dbReference>
<dbReference type="InterPro" id="IPR012336">
    <property type="entry name" value="Thioredoxin-like_fold"/>
</dbReference>
<protein>
    <submittedName>
        <fullName evidence="3">Redoxin domain-containing protein</fullName>
    </submittedName>
</protein>